<evidence type="ECO:0000313" key="3">
    <source>
        <dbReference type="Proteomes" id="UP000026961"/>
    </source>
</evidence>
<protein>
    <recommendedName>
        <fullName evidence="1">P-type ATPase A domain-containing protein</fullName>
    </recommendedName>
</protein>
<dbReference type="AlphaFoldDB" id="A0A0D9Z310"/>
<dbReference type="Proteomes" id="UP000026961">
    <property type="component" value="Chromosome 3"/>
</dbReference>
<dbReference type="Pfam" id="PF00122">
    <property type="entry name" value="E1-E2_ATPase"/>
    <property type="match status" value="1"/>
</dbReference>
<keyword evidence="3" id="KW-1185">Reference proteome</keyword>
<dbReference type="SUPFAM" id="SSF81653">
    <property type="entry name" value="Calcium ATPase, transduction domain A"/>
    <property type="match status" value="1"/>
</dbReference>
<reference evidence="2" key="2">
    <citation type="submission" date="2018-05" db="EMBL/GenBank/DDBJ databases">
        <title>OgluRS3 (Oryza glumaepatula Reference Sequence Version 3).</title>
        <authorList>
            <person name="Zhang J."/>
            <person name="Kudrna D."/>
            <person name="Lee S."/>
            <person name="Talag J."/>
            <person name="Welchert J."/>
            <person name="Wing R.A."/>
        </authorList>
    </citation>
    <scope>NUCLEOTIDE SEQUENCE [LARGE SCALE GENOMIC DNA]</scope>
</reference>
<dbReference type="InterPro" id="IPR059000">
    <property type="entry name" value="ATPase_P-type_domA"/>
</dbReference>
<evidence type="ECO:0000259" key="1">
    <source>
        <dbReference type="Pfam" id="PF00122"/>
    </source>
</evidence>
<dbReference type="PANTHER" id="PTHR42861">
    <property type="entry name" value="CALCIUM-TRANSPORTING ATPASE"/>
    <property type="match status" value="1"/>
</dbReference>
<feature type="domain" description="P-type ATPase A" evidence="1">
    <location>
        <begin position="47"/>
        <end position="156"/>
    </location>
</feature>
<dbReference type="SUPFAM" id="SSF81665">
    <property type="entry name" value="Calcium ATPase, transmembrane domain M"/>
    <property type="match status" value="1"/>
</dbReference>
<reference evidence="2" key="1">
    <citation type="submission" date="2015-04" db="UniProtKB">
        <authorList>
            <consortium name="EnsemblPlants"/>
        </authorList>
    </citation>
    <scope>IDENTIFICATION</scope>
</reference>
<organism evidence="2">
    <name type="scientific">Oryza glumipatula</name>
    <dbReference type="NCBI Taxonomy" id="40148"/>
    <lineage>
        <taxon>Eukaryota</taxon>
        <taxon>Viridiplantae</taxon>
        <taxon>Streptophyta</taxon>
        <taxon>Embryophyta</taxon>
        <taxon>Tracheophyta</taxon>
        <taxon>Spermatophyta</taxon>
        <taxon>Magnoliopsida</taxon>
        <taxon>Liliopsida</taxon>
        <taxon>Poales</taxon>
        <taxon>Poaceae</taxon>
        <taxon>BOP clade</taxon>
        <taxon>Oryzoideae</taxon>
        <taxon>Oryzeae</taxon>
        <taxon>Oryzinae</taxon>
        <taxon>Oryza</taxon>
    </lineage>
</organism>
<dbReference type="eggNOG" id="KOG0205">
    <property type="taxonomic scope" value="Eukaryota"/>
</dbReference>
<dbReference type="EnsemblPlants" id="OGLUM03G06070.1">
    <property type="protein sequence ID" value="OGLUM03G06070.1"/>
    <property type="gene ID" value="OGLUM03G06070"/>
</dbReference>
<evidence type="ECO:0000313" key="2">
    <source>
        <dbReference type="EnsemblPlants" id="OGLUM03G06070.1"/>
    </source>
</evidence>
<accession>A0A0D9Z310</accession>
<dbReference type="Gramene" id="OGLUM03G06070.1">
    <property type="protein sequence ID" value="OGLUM03G06070.1"/>
    <property type="gene ID" value="OGLUM03G06070"/>
</dbReference>
<dbReference type="Gene3D" id="2.70.150.10">
    <property type="entry name" value="Calcium-transporting ATPase, cytoplasmic transduction domain A"/>
    <property type="match status" value="1"/>
</dbReference>
<proteinExistence type="predicted"/>
<name>A0A0D9Z310_9ORYZ</name>
<sequence length="234" mass="25516">MSKSQGTDWEDFLGIVCLPIINSTISFIKENNAGDAAAALMARLALKTKVLRDEQWQELDASTLVPGDIISIRFGDIVPADACLLEGDPLKMNCHTPFMRKMSITGIQLSLVNPFLSPKEPGTIVFTGSTCKHGEIEAVVIATGIHSFFGKAAHLVDSTEVVGHFQKILTSIGNFCIYSIAIGVIVEIIKGEISKDIDITSKFIVLQISEKNEDQRVSATSSMELVLLVRVYFL</sequence>
<dbReference type="STRING" id="40148.A0A0D9Z310"/>
<dbReference type="InterPro" id="IPR023298">
    <property type="entry name" value="ATPase_P-typ_TM_dom_sf"/>
</dbReference>
<dbReference type="Gene3D" id="1.20.1110.10">
    <property type="entry name" value="Calcium-transporting ATPase, transmembrane domain"/>
    <property type="match status" value="1"/>
</dbReference>
<dbReference type="InterPro" id="IPR008250">
    <property type="entry name" value="ATPase_P-typ_transduc_dom_A_sf"/>
</dbReference>